<gene>
    <name evidence="2" type="ORF">DNTS_021823</name>
</gene>
<dbReference type="Proteomes" id="UP000316079">
    <property type="component" value="Unassembled WGS sequence"/>
</dbReference>
<dbReference type="AlphaFoldDB" id="A0A553R2B3"/>
<name>A0A553R2B3_9TELE</name>
<evidence type="ECO:0000313" key="2">
    <source>
        <dbReference type="EMBL" id="TRY96322.1"/>
    </source>
</evidence>
<sequence>MFVFAWALMCVHDLWFCLSLTPVTWRSFHTERKTEAAAGFIDGDLIESFLDLSRAKMEEVVQTLQWNYRSSEVCVRFQIDDGSGMKREATVDEVIKTVEELTRIH</sequence>
<keyword evidence="3" id="KW-1185">Reference proteome</keyword>
<reference evidence="2 3" key="1">
    <citation type="journal article" date="2019" name="Sci. Data">
        <title>Hybrid genome assembly and annotation of Danionella translucida.</title>
        <authorList>
            <person name="Kadobianskyi M."/>
            <person name="Schulze L."/>
            <person name="Schuelke M."/>
            <person name="Judkewitz B."/>
        </authorList>
    </citation>
    <scope>NUCLEOTIDE SEQUENCE [LARGE SCALE GENOMIC DNA]</scope>
    <source>
        <strain evidence="2 3">Bolton</strain>
    </source>
</reference>
<accession>A0A553R2B3</accession>
<evidence type="ECO:0000256" key="1">
    <source>
        <dbReference type="SAM" id="SignalP"/>
    </source>
</evidence>
<comment type="caution">
    <text evidence="2">The sequence shown here is derived from an EMBL/GenBank/DDBJ whole genome shotgun (WGS) entry which is preliminary data.</text>
</comment>
<proteinExistence type="predicted"/>
<dbReference type="EMBL" id="SRMA01025305">
    <property type="protein sequence ID" value="TRY96322.1"/>
    <property type="molecule type" value="Genomic_DNA"/>
</dbReference>
<feature type="chain" id="PRO_5022246025" evidence="1">
    <location>
        <begin position="20"/>
        <end position="105"/>
    </location>
</feature>
<protein>
    <submittedName>
        <fullName evidence="2">Uncharacterized protein</fullName>
    </submittedName>
</protein>
<dbReference type="OrthoDB" id="433457at2759"/>
<keyword evidence="1" id="KW-0732">Signal</keyword>
<evidence type="ECO:0000313" key="3">
    <source>
        <dbReference type="Proteomes" id="UP000316079"/>
    </source>
</evidence>
<organism evidence="2 3">
    <name type="scientific">Danionella cerebrum</name>
    <dbReference type="NCBI Taxonomy" id="2873325"/>
    <lineage>
        <taxon>Eukaryota</taxon>
        <taxon>Metazoa</taxon>
        <taxon>Chordata</taxon>
        <taxon>Craniata</taxon>
        <taxon>Vertebrata</taxon>
        <taxon>Euteleostomi</taxon>
        <taxon>Actinopterygii</taxon>
        <taxon>Neopterygii</taxon>
        <taxon>Teleostei</taxon>
        <taxon>Ostariophysi</taxon>
        <taxon>Cypriniformes</taxon>
        <taxon>Danionidae</taxon>
        <taxon>Danioninae</taxon>
        <taxon>Danionella</taxon>
    </lineage>
</organism>
<dbReference type="Gene3D" id="1.10.150.910">
    <property type="match status" value="1"/>
</dbReference>
<feature type="signal peptide" evidence="1">
    <location>
        <begin position="1"/>
        <end position="19"/>
    </location>
</feature>